<name>A0A6J1N2Z7_BICAN</name>
<dbReference type="OrthoDB" id="7735955at2759"/>
<evidence type="ECO:0000256" key="1">
    <source>
        <dbReference type="SAM" id="Coils"/>
    </source>
</evidence>
<evidence type="ECO:0000256" key="2">
    <source>
        <dbReference type="SAM" id="MobiDB-lite"/>
    </source>
</evidence>
<dbReference type="KEGG" id="bany:112045352"/>
<sequence>MLSTDDLERLITAKRCEIEQEKTSLGLSPCNNSAETNISKSETKVRAGRPRALSENNVPQVASPEKEIHYKDEISPDLERYIRRYAGLPAMLKAGEYSPNNPLVRGERSAGDVLLGLGEYERRRNTLRKIRQRQYKEYLDQQAKKKQEAKEQAEREQKEREEKERLREERERERLELERVVSPERRRASVSHSYVSGANNTYVNKVDTGVQVDHRSTPLSVAVQTEDDALFDISQSSAVNQLTQAERELSPHAVGDGRQPCAAHRWDWREWGSGSASERRRSYGDADVRMSVARAPRERLCSELRHCYMPSIFDAEAIRLRNERAEKEAAERRHSYQQELKNQILEQQRIKEERKNREKMLEQAEMRRLEEQLRSLKMAQEREIDRHHEINSAAKDNAIEYERKRTALQKEIDLEHQALLKAAIHPKRPTNTSKSDSPVHSKLPFFYQKPPYSSNVPDNAIFSPNYDVESYLRRNLNPSRENLCSSKVDNKNIVIEKALVHEMPKDRNFSEKIDRLYEKDTKFTENVDKYARQYPEHIEKEMRKFPEKKEMDTRKFSENIDLQSRKYTEKLDKLGNSKENILERGYQDDITKRDIKKFSENTDKAFENSKYMYKSERNREEKVVDTLPIPVLRHSPKLKVNFEEKTSELSDKMQMVEDKWKVPVVQKNILKCLPNEKGKNVSILTQLGSIRRQLQLEQLKLDKMLSKTQT</sequence>
<feature type="region of interest" description="Disordered" evidence="2">
    <location>
        <begin position="27"/>
        <end position="63"/>
    </location>
</feature>
<keyword evidence="1" id="KW-0175">Coiled coil</keyword>
<feature type="coiled-coil region" evidence="1">
    <location>
        <begin position="313"/>
        <end position="411"/>
    </location>
</feature>
<dbReference type="GeneID" id="112045352"/>
<accession>A0A6J1N2Z7</accession>
<evidence type="ECO:0000313" key="3">
    <source>
        <dbReference type="Proteomes" id="UP001652582"/>
    </source>
</evidence>
<dbReference type="Proteomes" id="UP001652582">
    <property type="component" value="Chromosome 2"/>
</dbReference>
<proteinExistence type="predicted"/>
<protein>
    <submittedName>
        <fullName evidence="4">Trichohyalin isoform X1</fullName>
    </submittedName>
</protein>
<keyword evidence="3" id="KW-1185">Reference proteome</keyword>
<dbReference type="AlphaFoldDB" id="A0A6J1N2Z7"/>
<gene>
    <name evidence="4" type="primary">LOC112045352</name>
</gene>
<reference evidence="4" key="2">
    <citation type="submission" date="2025-08" db="UniProtKB">
        <authorList>
            <consortium name="RefSeq"/>
        </authorList>
    </citation>
    <scope>IDENTIFICATION</scope>
</reference>
<dbReference type="RefSeq" id="XP_023937271.2">
    <property type="nucleotide sequence ID" value="XM_024081503.2"/>
</dbReference>
<organism evidence="3 4">
    <name type="scientific">Bicyclus anynana</name>
    <name type="common">Squinting bush brown butterfly</name>
    <dbReference type="NCBI Taxonomy" id="110368"/>
    <lineage>
        <taxon>Eukaryota</taxon>
        <taxon>Metazoa</taxon>
        <taxon>Ecdysozoa</taxon>
        <taxon>Arthropoda</taxon>
        <taxon>Hexapoda</taxon>
        <taxon>Insecta</taxon>
        <taxon>Pterygota</taxon>
        <taxon>Neoptera</taxon>
        <taxon>Endopterygota</taxon>
        <taxon>Lepidoptera</taxon>
        <taxon>Glossata</taxon>
        <taxon>Ditrysia</taxon>
        <taxon>Papilionoidea</taxon>
        <taxon>Nymphalidae</taxon>
        <taxon>Satyrinae</taxon>
        <taxon>Satyrini</taxon>
        <taxon>Mycalesina</taxon>
        <taxon>Bicyclus</taxon>
    </lineage>
</organism>
<evidence type="ECO:0000313" key="4">
    <source>
        <dbReference type="RefSeq" id="XP_023937271.2"/>
    </source>
</evidence>
<feature type="region of interest" description="Disordered" evidence="2">
    <location>
        <begin position="140"/>
        <end position="172"/>
    </location>
</feature>
<reference evidence="3" key="1">
    <citation type="submission" date="2025-05" db="UniProtKB">
        <authorList>
            <consortium name="RefSeq"/>
        </authorList>
    </citation>
    <scope>NUCLEOTIDE SEQUENCE [LARGE SCALE GENOMIC DNA]</scope>
</reference>
<feature type="compositionally biased region" description="Polar residues" evidence="2">
    <location>
        <begin position="27"/>
        <end position="40"/>
    </location>
</feature>